<dbReference type="Pfam" id="PF00106">
    <property type="entry name" value="adh_short"/>
    <property type="match status" value="1"/>
</dbReference>
<evidence type="ECO:0000256" key="1">
    <source>
        <dbReference type="ARBA" id="ARBA00006484"/>
    </source>
</evidence>
<sequence>MTLKEDNYFIKKVAVITGGSRGIGRAVAEALVARGSKVVIGDVLDGAGQETVNELNAKANDGEKNAIYVHTDVTVYKDVITLFKSAESEFGGVDIAFLNAGVINKPDFMFTPLEDEADDFLPDINFTGVVKCTRVAALAMARRGGGVITITASCAGFGGPFALSVYNASKHAMIGWTRSLGMLKDICNVRVNAVCPHWVETDMRHKITGYQVDPYGPFVQESPTVKIDTVVKAVLTLMEDPNRNSETLMALPPDVIRAQPPIPAFPEQSNPAYDKRAVQYEKDALEYYKSLLDPALKRYEQL</sequence>
<dbReference type="InterPro" id="IPR002347">
    <property type="entry name" value="SDR_fam"/>
</dbReference>
<dbReference type="GO" id="GO:0016616">
    <property type="term" value="F:oxidoreductase activity, acting on the CH-OH group of donors, NAD or NADP as acceptor"/>
    <property type="evidence" value="ECO:0007669"/>
    <property type="project" value="TreeGrafter"/>
</dbReference>
<evidence type="ECO:0000256" key="3">
    <source>
        <dbReference type="ARBA" id="ARBA00023002"/>
    </source>
</evidence>
<protein>
    <submittedName>
        <fullName evidence="4">Uncharacterized protein</fullName>
    </submittedName>
</protein>
<keyword evidence="3" id="KW-0560">Oxidoreductase</keyword>
<dbReference type="Proteomes" id="UP001209540">
    <property type="component" value="Unassembled WGS sequence"/>
</dbReference>
<accession>A0AAD5L0N7</accession>
<dbReference type="PROSITE" id="PS00061">
    <property type="entry name" value="ADH_SHORT"/>
    <property type="match status" value="1"/>
</dbReference>
<dbReference type="AlphaFoldDB" id="A0AAD5L0N7"/>
<dbReference type="Gene3D" id="3.40.50.720">
    <property type="entry name" value="NAD(P)-binding Rossmann-like Domain"/>
    <property type="match status" value="1"/>
</dbReference>
<comment type="caution">
    <text evidence="4">The sequence shown here is derived from an EMBL/GenBank/DDBJ whole genome shotgun (WGS) entry which is preliminary data.</text>
</comment>
<dbReference type="InterPro" id="IPR036291">
    <property type="entry name" value="NAD(P)-bd_dom_sf"/>
</dbReference>
<dbReference type="SUPFAM" id="SSF51735">
    <property type="entry name" value="NAD(P)-binding Rossmann-fold domains"/>
    <property type="match status" value="1"/>
</dbReference>
<gene>
    <name evidence="4" type="ORF">BDA99DRAFT_493394</name>
</gene>
<comment type="similarity">
    <text evidence="1">Belongs to the short-chain dehydrogenases/reductases (SDR) family.</text>
</comment>
<dbReference type="PANTHER" id="PTHR44229:SF4">
    <property type="entry name" value="15-HYDROXYPROSTAGLANDIN DEHYDROGENASE [NAD(+)]"/>
    <property type="match status" value="1"/>
</dbReference>
<proteinExistence type="inferred from homology"/>
<dbReference type="PANTHER" id="PTHR44229">
    <property type="entry name" value="15-HYDROXYPROSTAGLANDIN DEHYDROGENASE [NAD(+)]"/>
    <property type="match status" value="1"/>
</dbReference>
<reference evidence="4" key="2">
    <citation type="submission" date="2023-02" db="EMBL/GenBank/DDBJ databases">
        <authorList>
            <consortium name="DOE Joint Genome Institute"/>
            <person name="Mondo S.J."/>
            <person name="Chang Y."/>
            <person name="Wang Y."/>
            <person name="Ahrendt S."/>
            <person name="Andreopoulos W."/>
            <person name="Barry K."/>
            <person name="Beard J."/>
            <person name="Benny G.L."/>
            <person name="Blankenship S."/>
            <person name="Bonito G."/>
            <person name="Cuomo C."/>
            <person name="Desiro A."/>
            <person name="Gervers K.A."/>
            <person name="Hundley H."/>
            <person name="Kuo A."/>
            <person name="LaButti K."/>
            <person name="Lang B.F."/>
            <person name="Lipzen A."/>
            <person name="O'Donnell K."/>
            <person name="Pangilinan J."/>
            <person name="Reynolds N."/>
            <person name="Sandor L."/>
            <person name="Smith M.W."/>
            <person name="Tsang A."/>
            <person name="Grigoriev I.V."/>
            <person name="Stajich J.E."/>
            <person name="Spatafora J.W."/>
        </authorList>
    </citation>
    <scope>NUCLEOTIDE SEQUENCE</scope>
    <source>
        <strain evidence="4">RSA 2281</strain>
    </source>
</reference>
<keyword evidence="2" id="KW-0521">NADP</keyword>
<organism evidence="4 5">
    <name type="scientific">Phascolomyces articulosus</name>
    <dbReference type="NCBI Taxonomy" id="60185"/>
    <lineage>
        <taxon>Eukaryota</taxon>
        <taxon>Fungi</taxon>
        <taxon>Fungi incertae sedis</taxon>
        <taxon>Mucoromycota</taxon>
        <taxon>Mucoromycotina</taxon>
        <taxon>Mucoromycetes</taxon>
        <taxon>Mucorales</taxon>
        <taxon>Lichtheimiaceae</taxon>
        <taxon>Phascolomyces</taxon>
    </lineage>
</organism>
<reference evidence="4" key="1">
    <citation type="journal article" date="2022" name="IScience">
        <title>Evolution of zygomycete secretomes and the origins of terrestrial fungal ecologies.</title>
        <authorList>
            <person name="Chang Y."/>
            <person name="Wang Y."/>
            <person name="Mondo S."/>
            <person name="Ahrendt S."/>
            <person name="Andreopoulos W."/>
            <person name="Barry K."/>
            <person name="Beard J."/>
            <person name="Benny G.L."/>
            <person name="Blankenship S."/>
            <person name="Bonito G."/>
            <person name="Cuomo C."/>
            <person name="Desiro A."/>
            <person name="Gervers K.A."/>
            <person name="Hundley H."/>
            <person name="Kuo A."/>
            <person name="LaButti K."/>
            <person name="Lang B.F."/>
            <person name="Lipzen A."/>
            <person name="O'Donnell K."/>
            <person name="Pangilinan J."/>
            <person name="Reynolds N."/>
            <person name="Sandor L."/>
            <person name="Smith M.E."/>
            <person name="Tsang A."/>
            <person name="Grigoriev I.V."/>
            <person name="Stajich J.E."/>
            <person name="Spatafora J.W."/>
        </authorList>
    </citation>
    <scope>NUCLEOTIDE SEQUENCE</scope>
    <source>
        <strain evidence="4">RSA 2281</strain>
    </source>
</reference>
<evidence type="ECO:0000313" key="5">
    <source>
        <dbReference type="Proteomes" id="UP001209540"/>
    </source>
</evidence>
<dbReference type="InterPro" id="IPR020904">
    <property type="entry name" value="Sc_DH/Rdtase_CS"/>
</dbReference>
<name>A0AAD5L0N7_9FUNG</name>
<dbReference type="EMBL" id="JAIXMP010000001">
    <property type="protein sequence ID" value="KAI9278897.1"/>
    <property type="molecule type" value="Genomic_DNA"/>
</dbReference>
<evidence type="ECO:0000313" key="4">
    <source>
        <dbReference type="EMBL" id="KAI9278897.1"/>
    </source>
</evidence>
<dbReference type="PRINTS" id="PR00081">
    <property type="entry name" value="GDHRDH"/>
</dbReference>
<dbReference type="GO" id="GO:0005737">
    <property type="term" value="C:cytoplasm"/>
    <property type="evidence" value="ECO:0007669"/>
    <property type="project" value="TreeGrafter"/>
</dbReference>
<keyword evidence="5" id="KW-1185">Reference proteome</keyword>
<evidence type="ECO:0000256" key="2">
    <source>
        <dbReference type="ARBA" id="ARBA00022857"/>
    </source>
</evidence>